<comment type="caution">
    <text evidence="2">The sequence shown here is derived from an EMBL/GenBank/DDBJ whole genome shotgun (WGS) entry which is preliminary data.</text>
</comment>
<proteinExistence type="predicted"/>
<feature type="transmembrane region" description="Helical" evidence="1">
    <location>
        <begin position="12"/>
        <end position="31"/>
    </location>
</feature>
<organism evidence="2">
    <name type="scientific">Flavobacterium branchiophilum</name>
    <dbReference type="NCBI Taxonomy" id="55197"/>
    <lineage>
        <taxon>Bacteria</taxon>
        <taxon>Pseudomonadati</taxon>
        <taxon>Bacteroidota</taxon>
        <taxon>Flavobacteriia</taxon>
        <taxon>Flavobacteriales</taxon>
        <taxon>Flavobacteriaceae</taxon>
        <taxon>Flavobacterium</taxon>
    </lineage>
</organism>
<keyword evidence="1" id="KW-0472">Membrane</keyword>
<accession>A0A2H3KBF9</accession>
<name>A0A2H3KBF9_9FLAO</name>
<keyword evidence="1" id="KW-0812">Transmembrane</keyword>
<dbReference type="Proteomes" id="UP000220828">
    <property type="component" value="Unassembled WGS sequence"/>
</dbReference>
<dbReference type="AlphaFoldDB" id="A0A2H3KBF9"/>
<sequence length="135" mass="16284">MKQMEESTKIKILRYNFEEIIFILIIIAYDLTKYTKDELSDFNEAIEGRIEVLFKKEFLLILREHYVISNDLVYKLESLKNDIVNLYESNWMKKLLENDQQIHFLKSKASEILLELKIEENDAKKYSEDNLVINW</sequence>
<evidence type="ECO:0000313" key="2">
    <source>
        <dbReference type="EMBL" id="PDS23084.1"/>
    </source>
</evidence>
<evidence type="ECO:0000256" key="1">
    <source>
        <dbReference type="SAM" id="Phobius"/>
    </source>
</evidence>
<protein>
    <submittedName>
        <fullName evidence="2">Uncharacterized protein</fullName>
    </submittedName>
</protein>
<reference evidence="2" key="1">
    <citation type="submission" date="2017-09" db="EMBL/GenBank/DDBJ databases">
        <title>Whole genomes of Flavobacteriaceae.</title>
        <authorList>
            <person name="Stine C."/>
            <person name="Li C."/>
            <person name="Tadesse D."/>
        </authorList>
    </citation>
    <scope>NUCLEOTIDE SEQUENCE [LARGE SCALE GENOMIC DNA]</scope>
    <source>
        <strain evidence="2">ATCC 35036</strain>
    </source>
</reference>
<dbReference type="EMBL" id="PCMW01000069">
    <property type="protein sequence ID" value="PDS23084.1"/>
    <property type="molecule type" value="Genomic_DNA"/>
</dbReference>
<gene>
    <name evidence="2" type="ORF">B0A77_11755</name>
</gene>
<keyword evidence="1" id="KW-1133">Transmembrane helix</keyword>